<reference evidence="2 3" key="1">
    <citation type="journal article" date="2014" name="BMC Genomics">
        <title>Genome and secretome analysis of the hemibiotrophic fungal pathogen, Moniliophthora roreri, which causes frosty pod rot disease of cacao: mechanisms of the biotrophic and necrotrophic phases.</title>
        <authorList>
            <person name="Meinhardt L.W."/>
            <person name="Costa G.G.L."/>
            <person name="Thomazella D.P.T."/>
            <person name="Teixeira P.J.P.L."/>
            <person name="Carazzolle M.F."/>
            <person name="Schuster S.C."/>
            <person name="Carlson J.E."/>
            <person name="Guiltinan M.J."/>
            <person name="Mieczkowski P."/>
            <person name="Farmer A."/>
            <person name="Ramaraj T."/>
            <person name="Crozier J."/>
            <person name="Davis R.E."/>
            <person name="Shao J."/>
            <person name="Melnick R.L."/>
            <person name="Pereira G.A.G."/>
            <person name="Bailey B.A."/>
        </authorList>
    </citation>
    <scope>NUCLEOTIDE SEQUENCE [LARGE SCALE GENOMIC DNA]</scope>
    <source>
        <strain evidence="2 3">MCA 2997</strain>
    </source>
</reference>
<keyword evidence="3" id="KW-1185">Reference proteome</keyword>
<feature type="region of interest" description="Disordered" evidence="1">
    <location>
        <begin position="308"/>
        <end position="333"/>
    </location>
</feature>
<comment type="caution">
    <text evidence="2">The sequence shown here is derived from an EMBL/GenBank/DDBJ whole genome shotgun (WGS) entry which is preliminary data.</text>
</comment>
<proteinExistence type="predicted"/>
<dbReference type="KEGG" id="mrr:Moror_11220"/>
<organism evidence="2 3">
    <name type="scientific">Moniliophthora roreri (strain MCA 2997)</name>
    <name type="common">Cocoa frosty pod rot fungus</name>
    <name type="synonym">Crinipellis roreri</name>
    <dbReference type="NCBI Taxonomy" id="1381753"/>
    <lineage>
        <taxon>Eukaryota</taxon>
        <taxon>Fungi</taxon>
        <taxon>Dikarya</taxon>
        <taxon>Basidiomycota</taxon>
        <taxon>Agaricomycotina</taxon>
        <taxon>Agaricomycetes</taxon>
        <taxon>Agaricomycetidae</taxon>
        <taxon>Agaricales</taxon>
        <taxon>Marasmiineae</taxon>
        <taxon>Marasmiaceae</taxon>
        <taxon>Moniliophthora</taxon>
    </lineage>
</organism>
<dbReference type="AlphaFoldDB" id="V2W762"/>
<accession>V2W762</accession>
<dbReference type="Proteomes" id="UP000017559">
    <property type="component" value="Unassembled WGS sequence"/>
</dbReference>
<sequence>MNKLKYNNRTTPFGVIPPDDDHLPHQEFFDYQVHSYDQEASLRDRVFLTFLDHIDFRLHTSVGNLHDAKTRKDIINSMPKLILYNGECRPPRMLTQDGRWVVTPEDVNHVMLLGANLASAAKEWFSDIVDQVPDSYHRGRDPQEHRYTFLELFRGLFNRFIVKSALFELRQVFESIRMPEPPEVYNFKLALITRLPYELRDHITMVRITAEDSSINEIMQQALSVEKSWCANKFYSVPTASNTPKKMKLMTNERNIDDMKTISDQISYKNKDGACFACGKTSHFMNDPVCEKHVAGASRLAAIVEEQFSEDDQEPQEESDSSNSDSESGDPYAIANFSDEFIDALYDEESMKEVNASVSEQFRALFDSHSSDNKYTTAEEDSGHTSLSWIGHAHLNQINESDIPLYDDEYNSHDEGVLDFTEYIQSIQEDPNEEGCFYATVDPNWKHVPKVGKHPHHDFAENCTADIISPDFATVAKIYYFQLKNPVMLQLGTKGSCSKINYGCKAKFHLRDDKISVSGEDYFDIVNIDRYNMVVGCAFMRKYKISINLEYDVIEIAGKPISTIPVGEEQAEIIRCSSKRVSEETKALHEYEVSTFDGCYIGTTETNSALDITMLTAQLKDILQSIAQANEFSQAQAGMQNVQENLKSTQEPKNDLSPLTEADIPRLHEQWLNEYADILGGVPEVLPPLREINHTIPLIDPSKKYNYYLPHCPDSLQQQLKEKIEQYTCAGWW</sequence>
<feature type="compositionally biased region" description="Acidic residues" evidence="1">
    <location>
        <begin position="308"/>
        <end position="320"/>
    </location>
</feature>
<evidence type="ECO:0000256" key="1">
    <source>
        <dbReference type="SAM" id="MobiDB-lite"/>
    </source>
</evidence>
<protein>
    <submittedName>
        <fullName evidence="2">Uncharacterized protein</fullName>
    </submittedName>
</protein>
<dbReference type="OrthoDB" id="3254954at2759"/>
<evidence type="ECO:0000313" key="2">
    <source>
        <dbReference type="EMBL" id="ESK82628.1"/>
    </source>
</evidence>
<gene>
    <name evidence="2" type="ORF">Moror_11220</name>
</gene>
<dbReference type="HOGENOM" id="CLU_378149_0_0_1"/>
<dbReference type="EMBL" id="AWSO01001846">
    <property type="protein sequence ID" value="ESK82628.1"/>
    <property type="molecule type" value="Genomic_DNA"/>
</dbReference>
<name>V2W762_MONRO</name>
<evidence type="ECO:0000313" key="3">
    <source>
        <dbReference type="Proteomes" id="UP000017559"/>
    </source>
</evidence>